<dbReference type="STRING" id="1423734.FC83_GL001718"/>
<dbReference type="Pfam" id="PF00005">
    <property type="entry name" value="ABC_tran"/>
    <property type="match status" value="1"/>
</dbReference>
<dbReference type="GO" id="GO:0005886">
    <property type="term" value="C:plasma membrane"/>
    <property type="evidence" value="ECO:0007669"/>
    <property type="project" value="TreeGrafter"/>
</dbReference>
<protein>
    <submittedName>
        <fullName evidence="5">Branched-chain amino acid ABC transporter, ATP-binding protein</fullName>
    </submittedName>
</protein>
<dbReference type="SMART" id="SM00382">
    <property type="entry name" value="AAA"/>
    <property type="match status" value="1"/>
</dbReference>
<dbReference type="CDD" id="cd03219">
    <property type="entry name" value="ABC_Mj1267_LivG_branched"/>
    <property type="match status" value="1"/>
</dbReference>
<keyword evidence="1" id="KW-0813">Transport</keyword>
<dbReference type="InterPro" id="IPR017781">
    <property type="entry name" value="ABC_transptr_urea_ATP-bd_UrtD"/>
</dbReference>
<feature type="domain" description="ABC transporter" evidence="4">
    <location>
        <begin position="19"/>
        <end position="262"/>
    </location>
</feature>
<dbReference type="Proteomes" id="UP000051236">
    <property type="component" value="Unassembled WGS sequence"/>
</dbReference>
<accession>X0PCI6</accession>
<dbReference type="AlphaFoldDB" id="X0PCI6"/>
<evidence type="ECO:0000256" key="2">
    <source>
        <dbReference type="ARBA" id="ARBA00022741"/>
    </source>
</evidence>
<dbReference type="Gene3D" id="3.40.50.300">
    <property type="entry name" value="P-loop containing nucleotide triphosphate hydrolases"/>
    <property type="match status" value="1"/>
</dbReference>
<evidence type="ECO:0000259" key="4">
    <source>
        <dbReference type="PROSITE" id="PS50893"/>
    </source>
</evidence>
<dbReference type="InterPro" id="IPR003593">
    <property type="entry name" value="AAA+_ATPase"/>
</dbReference>
<dbReference type="OrthoDB" id="2365508at2"/>
<dbReference type="EMBL" id="AZGA01000088">
    <property type="protein sequence ID" value="KRM30582.1"/>
    <property type="molecule type" value="Genomic_DNA"/>
</dbReference>
<keyword evidence="3 5" id="KW-0067">ATP-binding</keyword>
<dbReference type="eggNOG" id="COG4674">
    <property type="taxonomic scope" value="Bacteria"/>
</dbReference>
<dbReference type="RefSeq" id="WP_052004417.1">
    <property type="nucleotide sequence ID" value="NZ_AZGA01000088.1"/>
</dbReference>
<dbReference type="InterPro" id="IPR027417">
    <property type="entry name" value="P-loop_NTPase"/>
</dbReference>
<dbReference type="PATRIC" id="fig|1423734.3.peg.1737"/>
<evidence type="ECO:0000313" key="6">
    <source>
        <dbReference type="Proteomes" id="UP000051236"/>
    </source>
</evidence>
<dbReference type="PANTHER" id="PTHR45772:SF8">
    <property type="entry name" value="HIGH-AFFINITY BRANCHED-CHAIN AMINO ACID TRANSPORT ATP-BINDING PROTEIN"/>
    <property type="match status" value="1"/>
</dbReference>
<comment type="caution">
    <text evidence="5">The sequence shown here is derived from an EMBL/GenBank/DDBJ whole genome shotgun (WGS) entry which is preliminary data.</text>
</comment>
<sequence length="265" mass="29713">MLLKPQKKTNPQAGAKPILNLKDISISFGNFQAIKNVSTTVYENEIRCFIGPNGAGKTTILDAICGKSPITSGQITYYEGQRSLNIEKMRDYDISRQGIARKFQAPSIFNALTIWENVSLAVAKEYSVWQALTSHFTTAQKTRIQEILHLIGLEALQDQYPALLSHGQKQWLEIGILLAAKPRLLLLDEPVAGMGRNETERTEALLLKLKENCTIICVEHDMQFVQDIADNITVFHEGQVLDEGSFERIQNNPKVIAVYLGRNED</sequence>
<keyword evidence="2" id="KW-0547">Nucleotide-binding</keyword>
<organism evidence="5 6">
    <name type="scientific">Agrilactobacillus composti DSM 18527 = JCM 14202</name>
    <dbReference type="NCBI Taxonomy" id="1423734"/>
    <lineage>
        <taxon>Bacteria</taxon>
        <taxon>Bacillati</taxon>
        <taxon>Bacillota</taxon>
        <taxon>Bacilli</taxon>
        <taxon>Lactobacillales</taxon>
        <taxon>Lactobacillaceae</taxon>
        <taxon>Agrilactobacillus</taxon>
    </lineage>
</organism>
<dbReference type="GO" id="GO:0016887">
    <property type="term" value="F:ATP hydrolysis activity"/>
    <property type="evidence" value="ECO:0007669"/>
    <property type="project" value="InterPro"/>
</dbReference>
<dbReference type="PANTHER" id="PTHR45772">
    <property type="entry name" value="CONSERVED COMPONENT OF ABC TRANSPORTER FOR NATURAL AMINO ACIDS-RELATED"/>
    <property type="match status" value="1"/>
</dbReference>
<dbReference type="InterPro" id="IPR003439">
    <property type="entry name" value="ABC_transporter-like_ATP-bd"/>
</dbReference>
<gene>
    <name evidence="5" type="ORF">FC83_GL001718</name>
</gene>
<evidence type="ECO:0000313" key="5">
    <source>
        <dbReference type="EMBL" id="KRM30582.1"/>
    </source>
</evidence>
<dbReference type="InterPro" id="IPR051120">
    <property type="entry name" value="ABC_AA/LPS_Transport"/>
</dbReference>
<dbReference type="Pfam" id="PF12399">
    <property type="entry name" value="BCA_ABC_TP_C"/>
    <property type="match status" value="1"/>
</dbReference>
<proteinExistence type="predicted"/>
<keyword evidence="6" id="KW-1185">Reference proteome</keyword>
<evidence type="ECO:0000256" key="3">
    <source>
        <dbReference type="ARBA" id="ARBA00022840"/>
    </source>
</evidence>
<dbReference type="NCBIfam" id="TIGR03411">
    <property type="entry name" value="urea_trans_UrtD"/>
    <property type="match status" value="1"/>
</dbReference>
<dbReference type="SUPFAM" id="SSF52540">
    <property type="entry name" value="P-loop containing nucleoside triphosphate hydrolases"/>
    <property type="match status" value="1"/>
</dbReference>
<reference evidence="5 6" key="1">
    <citation type="journal article" date="2015" name="Genome Announc.">
        <title>Expanding the biotechnology potential of lactobacilli through comparative genomics of 213 strains and associated genera.</title>
        <authorList>
            <person name="Sun Z."/>
            <person name="Harris H.M."/>
            <person name="McCann A."/>
            <person name="Guo C."/>
            <person name="Argimon S."/>
            <person name="Zhang W."/>
            <person name="Yang X."/>
            <person name="Jeffery I.B."/>
            <person name="Cooney J.C."/>
            <person name="Kagawa T.F."/>
            <person name="Liu W."/>
            <person name="Song Y."/>
            <person name="Salvetti E."/>
            <person name="Wrobel A."/>
            <person name="Rasinkangas P."/>
            <person name="Parkhill J."/>
            <person name="Rea M.C."/>
            <person name="O'Sullivan O."/>
            <person name="Ritari J."/>
            <person name="Douillard F.P."/>
            <person name="Paul Ross R."/>
            <person name="Yang R."/>
            <person name="Briner A.E."/>
            <person name="Felis G.E."/>
            <person name="de Vos W.M."/>
            <person name="Barrangou R."/>
            <person name="Klaenhammer T.R."/>
            <person name="Caufield P.W."/>
            <person name="Cui Y."/>
            <person name="Zhang H."/>
            <person name="O'Toole P.W."/>
        </authorList>
    </citation>
    <scope>NUCLEOTIDE SEQUENCE [LARGE SCALE GENOMIC DNA]</scope>
    <source>
        <strain evidence="5 6">DSM 18527</strain>
    </source>
</reference>
<dbReference type="GO" id="GO:0005524">
    <property type="term" value="F:ATP binding"/>
    <property type="evidence" value="ECO:0007669"/>
    <property type="project" value="UniProtKB-KW"/>
</dbReference>
<dbReference type="InterPro" id="IPR032823">
    <property type="entry name" value="BCA_ABC_TP_C"/>
</dbReference>
<dbReference type="PROSITE" id="PS50893">
    <property type="entry name" value="ABC_TRANSPORTER_2"/>
    <property type="match status" value="1"/>
</dbReference>
<name>X0PCI6_9LACO</name>
<evidence type="ECO:0000256" key="1">
    <source>
        <dbReference type="ARBA" id="ARBA00022448"/>
    </source>
</evidence>